<accession>A0A9Y1I351</accession>
<dbReference type="GO" id="GO:0003735">
    <property type="term" value="F:structural constituent of ribosome"/>
    <property type="evidence" value="ECO:0007669"/>
    <property type="project" value="InterPro"/>
</dbReference>
<keyword evidence="2" id="KW-0699">rRNA-binding</keyword>
<dbReference type="PANTHER" id="PTHR33398">
    <property type="entry name" value="30S RIBOSOMAL PROTEIN S20"/>
    <property type="match status" value="1"/>
</dbReference>
<dbReference type="AlphaFoldDB" id="A0A9Y1I351"/>
<geneLocation type="plastid" evidence="7"/>
<dbReference type="HAMAP" id="MF_00500">
    <property type="entry name" value="Ribosomal_bS20"/>
    <property type="match status" value="1"/>
</dbReference>
<dbReference type="PANTHER" id="PTHR33398:SF1">
    <property type="entry name" value="SMALL RIBOSOMAL SUBUNIT PROTEIN BS20C"/>
    <property type="match status" value="1"/>
</dbReference>
<dbReference type="EMBL" id="OP616813">
    <property type="protein sequence ID" value="WDA99252.1"/>
    <property type="molecule type" value="Genomic_DNA"/>
</dbReference>
<evidence type="ECO:0000256" key="3">
    <source>
        <dbReference type="ARBA" id="ARBA00022884"/>
    </source>
</evidence>
<gene>
    <name evidence="7" type="primary">rps20</name>
    <name evidence="7" type="ORF">GAYE_10879_037</name>
    <name evidence="6" type="ORF">GAYEhsy245_037</name>
</gene>
<keyword evidence="3" id="KW-0694">RNA-binding</keyword>
<protein>
    <submittedName>
        <fullName evidence="7">Ribosomal protein S20</fullName>
    </submittedName>
</protein>
<dbReference type="NCBIfam" id="TIGR00029">
    <property type="entry name" value="S20"/>
    <property type="match status" value="1"/>
</dbReference>
<proteinExistence type="inferred from homology"/>
<dbReference type="InterPro" id="IPR036510">
    <property type="entry name" value="Ribosomal_bS20_sf"/>
</dbReference>
<dbReference type="Gene3D" id="1.20.58.110">
    <property type="entry name" value="Ribosomal protein S20"/>
    <property type="match status" value="1"/>
</dbReference>
<dbReference type="Pfam" id="PF01649">
    <property type="entry name" value="Ribosomal_S20p"/>
    <property type="match status" value="1"/>
</dbReference>
<reference evidence="7" key="1">
    <citation type="journal article" date="2023" name="J. Phycol.">
        <title>Revised classification of the Cyanidiophyceae based on plastid genome data with descriptions of the Cavernulicolales ord. nov. and Galdieriales ord. nov. (Rhodophyta).</title>
        <authorList>
            <person name="Park S.I."/>
            <person name="Cho C.H."/>
            <person name="Ciniglia C."/>
            <person name="Huang T.Y."/>
            <person name="Liu S.L."/>
            <person name="Bustamante D.E."/>
            <person name="Calderon M.S."/>
            <person name="Mansilla A."/>
            <person name="McDermott T."/>
            <person name="Andersen R.A."/>
            <person name="Yoon H.S."/>
        </authorList>
    </citation>
    <scope>NUCLEOTIDE SEQUENCE</scope>
    <source>
        <strain evidence="6">Hsy245</strain>
    </source>
</reference>
<dbReference type="GO" id="GO:0006412">
    <property type="term" value="P:translation"/>
    <property type="evidence" value="ECO:0007669"/>
    <property type="project" value="InterPro"/>
</dbReference>
<dbReference type="GO" id="GO:0015935">
    <property type="term" value="C:small ribosomal subunit"/>
    <property type="evidence" value="ECO:0007669"/>
    <property type="project" value="TreeGrafter"/>
</dbReference>
<sequence>MTKIKSSLKRIKITQRNKVANRLYLSTLKTAIKKCLLIINKFDIKNLSKIESLINIAYSKIDKAVKKKVIHKNNGARKKQRIIRIFNKRKQDLLSSNYYN</sequence>
<keyword evidence="7" id="KW-0934">Plastid</keyword>
<dbReference type="GO" id="GO:0070181">
    <property type="term" value="F:small ribosomal subunit rRNA binding"/>
    <property type="evidence" value="ECO:0007669"/>
    <property type="project" value="TreeGrafter"/>
</dbReference>
<dbReference type="SUPFAM" id="SSF46992">
    <property type="entry name" value="Ribosomal protein S20"/>
    <property type="match status" value="1"/>
</dbReference>
<dbReference type="GO" id="GO:0005829">
    <property type="term" value="C:cytosol"/>
    <property type="evidence" value="ECO:0007669"/>
    <property type="project" value="TreeGrafter"/>
</dbReference>
<comment type="similarity">
    <text evidence="1">Belongs to the bacterial ribosomal protein bS20 family.</text>
</comment>
<keyword evidence="4 7" id="KW-0689">Ribosomal protein</keyword>
<keyword evidence="5" id="KW-0687">Ribonucleoprotein</keyword>
<evidence type="ECO:0000256" key="5">
    <source>
        <dbReference type="ARBA" id="ARBA00023274"/>
    </source>
</evidence>
<dbReference type="EMBL" id="OP616814">
    <property type="protein sequence ID" value="WDA99442.1"/>
    <property type="molecule type" value="Genomic_DNA"/>
</dbReference>
<organism evidence="7">
    <name type="scientific">Galdieria yellowstonensis</name>
    <dbReference type="NCBI Taxonomy" id="3028027"/>
    <lineage>
        <taxon>Eukaryota</taxon>
        <taxon>Rhodophyta</taxon>
        <taxon>Bangiophyceae</taxon>
        <taxon>Galdieriales</taxon>
        <taxon>Galdieriaceae</taxon>
        <taxon>Galdieria</taxon>
    </lineage>
</organism>
<evidence type="ECO:0000256" key="1">
    <source>
        <dbReference type="ARBA" id="ARBA00007634"/>
    </source>
</evidence>
<evidence type="ECO:0000256" key="4">
    <source>
        <dbReference type="ARBA" id="ARBA00022980"/>
    </source>
</evidence>
<evidence type="ECO:0000256" key="2">
    <source>
        <dbReference type="ARBA" id="ARBA00022730"/>
    </source>
</evidence>
<evidence type="ECO:0000313" key="6">
    <source>
        <dbReference type="EMBL" id="WDA99252.1"/>
    </source>
</evidence>
<dbReference type="InterPro" id="IPR002583">
    <property type="entry name" value="Ribosomal_bS20"/>
</dbReference>
<name>A0A9Y1I351_9RHOD</name>
<evidence type="ECO:0000313" key="7">
    <source>
        <dbReference type="EMBL" id="WDA99442.1"/>
    </source>
</evidence>